<dbReference type="AlphaFoldDB" id="A0A2A4XDV4"/>
<evidence type="ECO:0000313" key="2">
    <source>
        <dbReference type="Proteomes" id="UP000218767"/>
    </source>
</evidence>
<proteinExistence type="predicted"/>
<reference evidence="2" key="1">
    <citation type="submission" date="2017-08" db="EMBL/GenBank/DDBJ databases">
        <title>A dynamic microbial community with high functional redundancy inhabits the cold, oxic subseafloor aquifer.</title>
        <authorList>
            <person name="Tully B.J."/>
            <person name="Wheat C.G."/>
            <person name="Glazer B.T."/>
            <person name="Huber J.A."/>
        </authorList>
    </citation>
    <scope>NUCLEOTIDE SEQUENCE [LARGE SCALE GENOMIC DNA]</scope>
</reference>
<evidence type="ECO:0000313" key="1">
    <source>
        <dbReference type="EMBL" id="PCI80237.1"/>
    </source>
</evidence>
<name>A0A2A4XDV4_9GAMM</name>
<organism evidence="1 2">
    <name type="scientific">SAR86 cluster bacterium</name>
    <dbReference type="NCBI Taxonomy" id="2030880"/>
    <lineage>
        <taxon>Bacteria</taxon>
        <taxon>Pseudomonadati</taxon>
        <taxon>Pseudomonadota</taxon>
        <taxon>Gammaproteobacteria</taxon>
        <taxon>SAR86 cluster</taxon>
    </lineage>
</organism>
<comment type="caution">
    <text evidence="1">The sequence shown here is derived from an EMBL/GenBank/DDBJ whole genome shotgun (WGS) entry which is preliminary data.</text>
</comment>
<sequence>MHVIACVEDAAPIDMAFVLLILGTVDAGTSAANTVVMVSEEISNERMASCMLGERSRRQVSGNRVRSSASEGFGLFILSRS</sequence>
<gene>
    <name evidence="1" type="ORF">COB20_03365</name>
</gene>
<dbReference type="Proteomes" id="UP000218767">
    <property type="component" value="Unassembled WGS sequence"/>
</dbReference>
<protein>
    <submittedName>
        <fullName evidence="1">Uncharacterized protein</fullName>
    </submittedName>
</protein>
<accession>A0A2A4XDV4</accession>
<dbReference type="EMBL" id="NVUL01000011">
    <property type="protein sequence ID" value="PCI80237.1"/>
    <property type="molecule type" value="Genomic_DNA"/>
</dbReference>